<keyword evidence="3" id="KW-0813">Transport</keyword>
<reference evidence="9 10" key="1">
    <citation type="submission" date="2014-12" db="EMBL/GenBank/DDBJ databases">
        <title>Draft genome sequences of 10 type strains of Lactococcus.</title>
        <authorList>
            <person name="Sun Z."/>
            <person name="Zhong Z."/>
            <person name="Liu W."/>
            <person name="Zhang W."/>
            <person name="Zhang H."/>
        </authorList>
    </citation>
    <scope>NUCLEOTIDE SEQUENCE [LARGE SCALE GENOMIC DNA]</scope>
    <source>
        <strain evidence="9 10">DSM 20686</strain>
    </source>
</reference>
<feature type="transmembrane region" description="Helical" evidence="8">
    <location>
        <begin position="164"/>
        <end position="185"/>
    </location>
</feature>
<dbReference type="STRING" id="1348632.GCA_001591745_00911"/>
<keyword evidence="7 8" id="KW-0472">Membrane</keyword>
<keyword evidence="4" id="KW-1003">Cell membrane</keyword>
<dbReference type="Proteomes" id="UP000242246">
    <property type="component" value="Unassembled WGS sequence"/>
</dbReference>
<proteinExistence type="inferred from homology"/>
<name>A0A2A5RZN2_9LACT</name>
<protein>
    <submittedName>
        <fullName evidence="9">Iron ABC transporter permease</fullName>
    </submittedName>
</protein>
<evidence type="ECO:0000313" key="10">
    <source>
        <dbReference type="Proteomes" id="UP000242246"/>
    </source>
</evidence>
<evidence type="ECO:0000256" key="1">
    <source>
        <dbReference type="ARBA" id="ARBA00004651"/>
    </source>
</evidence>
<evidence type="ECO:0000256" key="6">
    <source>
        <dbReference type="ARBA" id="ARBA00022989"/>
    </source>
</evidence>
<dbReference type="InterPro" id="IPR000522">
    <property type="entry name" value="ABC_transptr_permease_BtuC"/>
</dbReference>
<dbReference type="AlphaFoldDB" id="A0A2A5RZN2"/>
<dbReference type="Pfam" id="PF01032">
    <property type="entry name" value="FecCD"/>
    <property type="match status" value="1"/>
</dbReference>
<feature type="transmembrane region" description="Helical" evidence="8">
    <location>
        <begin position="252"/>
        <end position="272"/>
    </location>
</feature>
<dbReference type="EMBL" id="JXJX01000007">
    <property type="protein sequence ID" value="PCS06675.1"/>
    <property type="molecule type" value="Genomic_DNA"/>
</dbReference>
<evidence type="ECO:0000256" key="3">
    <source>
        <dbReference type="ARBA" id="ARBA00022448"/>
    </source>
</evidence>
<dbReference type="PANTHER" id="PTHR30472:SF19">
    <property type="entry name" value="PETROBACTIN IMPORT SYSTEM PERMEASE PROTEIN YCLO"/>
    <property type="match status" value="1"/>
</dbReference>
<feature type="transmembrane region" description="Helical" evidence="8">
    <location>
        <begin position="213"/>
        <end position="240"/>
    </location>
</feature>
<accession>A0A2A5RZN2</accession>
<evidence type="ECO:0000256" key="8">
    <source>
        <dbReference type="SAM" id="Phobius"/>
    </source>
</evidence>
<feature type="transmembrane region" description="Helical" evidence="8">
    <location>
        <begin position="117"/>
        <end position="143"/>
    </location>
</feature>
<evidence type="ECO:0000256" key="7">
    <source>
        <dbReference type="ARBA" id="ARBA00023136"/>
    </source>
</evidence>
<gene>
    <name evidence="9" type="ORF">RU87_GL001528</name>
</gene>
<comment type="caution">
    <text evidence="9">The sequence shown here is derived from an EMBL/GenBank/DDBJ whole genome shotgun (WGS) entry which is preliminary data.</text>
</comment>
<feature type="transmembrane region" description="Helical" evidence="8">
    <location>
        <begin position="30"/>
        <end position="48"/>
    </location>
</feature>
<dbReference type="PANTHER" id="PTHR30472">
    <property type="entry name" value="FERRIC ENTEROBACTIN TRANSPORT SYSTEM PERMEASE PROTEIN"/>
    <property type="match status" value="1"/>
</dbReference>
<organism evidence="9 10">
    <name type="scientific">Pseudolactococcus plantarum</name>
    <dbReference type="NCBI Taxonomy" id="1365"/>
    <lineage>
        <taxon>Bacteria</taxon>
        <taxon>Bacillati</taxon>
        <taxon>Bacillota</taxon>
        <taxon>Bacilli</taxon>
        <taxon>Lactobacillales</taxon>
        <taxon>Streptococcaceae</taxon>
        <taxon>Pseudolactococcus</taxon>
    </lineage>
</organism>
<evidence type="ECO:0000256" key="5">
    <source>
        <dbReference type="ARBA" id="ARBA00022692"/>
    </source>
</evidence>
<keyword evidence="10" id="KW-1185">Reference proteome</keyword>
<dbReference type="SUPFAM" id="SSF81345">
    <property type="entry name" value="ABC transporter involved in vitamin B12 uptake, BtuC"/>
    <property type="match status" value="1"/>
</dbReference>
<dbReference type="InterPro" id="IPR037294">
    <property type="entry name" value="ABC_BtuC-like"/>
</dbReference>
<evidence type="ECO:0000256" key="4">
    <source>
        <dbReference type="ARBA" id="ARBA00022475"/>
    </source>
</evidence>
<comment type="subcellular location">
    <subcellularLocation>
        <location evidence="1">Cell membrane</location>
        <topology evidence="1">Multi-pass membrane protein</topology>
    </subcellularLocation>
</comment>
<keyword evidence="5 8" id="KW-0812">Transmembrane</keyword>
<feature type="transmembrane region" description="Helical" evidence="8">
    <location>
        <begin position="60"/>
        <end position="80"/>
    </location>
</feature>
<keyword evidence="6 8" id="KW-1133">Transmembrane helix</keyword>
<feature type="transmembrane region" description="Helical" evidence="8">
    <location>
        <begin position="92"/>
        <end position="111"/>
    </location>
</feature>
<sequence>MAIIAICALFLTYHTFGNLEFALSLRLKKLLGFIIVGIACSFATISFQTLTQNRLLTPTILGMDSLYVMLQTLSIFILGTHNLASLSSLGNFFLSIALMMSVSTVLSFSLLKKFKHNLFLFLMIGMILGTFFGNISSFLQVLLDPNEYDHLQAKLFASFSNVKADHLLIAAIMVGLICLFLWWLAPQLDILLLGNDHAINLGIELKNLQLMSLLAISALVGISTALVGPTSFLGFIVATISYQVAKTYRHRTLFLTGSFIAILLLVFGEFLVEHIFSFNTTLNIIIEFTGGCYFIGQLLYKRNGHTR</sequence>
<evidence type="ECO:0000256" key="2">
    <source>
        <dbReference type="ARBA" id="ARBA00007935"/>
    </source>
</evidence>
<evidence type="ECO:0000313" key="9">
    <source>
        <dbReference type="EMBL" id="PCS06675.1"/>
    </source>
</evidence>
<dbReference type="Gene3D" id="1.10.3470.10">
    <property type="entry name" value="ABC transporter involved in vitamin B12 uptake, BtuC"/>
    <property type="match status" value="1"/>
</dbReference>
<dbReference type="GO" id="GO:0033214">
    <property type="term" value="P:siderophore-iron import into cell"/>
    <property type="evidence" value="ECO:0007669"/>
    <property type="project" value="TreeGrafter"/>
</dbReference>
<feature type="transmembrane region" description="Helical" evidence="8">
    <location>
        <begin position="278"/>
        <end position="300"/>
    </location>
</feature>
<dbReference type="GO" id="GO:0005886">
    <property type="term" value="C:plasma membrane"/>
    <property type="evidence" value="ECO:0007669"/>
    <property type="project" value="UniProtKB-SubCell"/>
</dbReference>
<dbReference type="CDD" id="cd06550">
    <property type="entry name" value="TM_ABC_iron-siderophores_like"/>
    <property type="match status" value="1"/>
</dbReference>
<dbReference type="GO" id="GO:0022857">
    <property type="term" value="F:transmembrane transporter activity"/>
    <property type="evidence" value="ECO:0007669"/>
    <property type="project" value="InterPro"/>
</dbReference>
<comment type="similarity">
    <text evidence="2">Belongs to the binding-protein-dependent transport system permease family. FecCD subfamily.</text>
</comment>